<name>A0A413CXB8_9FIRM</name>
<feature type="transmembrane region" description="Helical" evidence="1">
    <location>
        <begin position="55"/>
        <end position="75"/>
    </location>
</feature>
<evidence type="ECO:0000313" key="2">
    <source>
        <dbReference type="EMBL" id="RGW76105.1"/>
    </source>
</evidence>
<dbReference type="RefSeq" id="WP_118356838.1">
    <property type="nucleotide sequence ID" value="NZ_QSAT01000006.1"/>
</dbReference>
<keyword evidence="1" id="KW-0472">Membrane</keyword>
<dbReference type="AlphaFoldDB" id="A0A413CXB8"/>
<dbReference type="Proteomes" id="UP000284651">
    <property type="component" value="Unassembled WGS sequence"/>
</dbReference>
<feature type="transmembrane region" description="Helical" evidence="1">
    <location>
        <begin position="28"/>
        <end position="49"/>
    </location>
</feature>
<protein>
    <recommendedName>
        <fullName evidence="4">DUF4231 domain-containing protein</fullName>
    </recommendedName>
</protein>
<evidence type="ECO:0000313" key="3">
    <source>
        <dbReference type="Proteomes" id="UP000284651"/>
    </source>
</evidence>
<keyword evidence="1" id="KW-0812">Transmembrane</keyword>
<keyword evidence="1" id="KW-1133">Transmembrane helix</keyword>
<gene>
    <name evidence="2" type="ORF">DWV56_02980</name>
</gene>
<reference evidence="2 3" key="1">
    <citation type="submission" date="2018-08" db="EMBL/GenBank/DDBJ databases">
        <title>A genome reference for cultivated species of the human gut microbiota.</title>
        <authorList>
            <person name="Zou Y."/>
            <person name="Xue W."/>
            <person name="Luo G."/>
        </authorList>
    </citation>
    <scope>NUCLEOTIDE SEQUENCE [LARGE SCALE GENOMIC DNA]</scope>
    <source>
        <strain evidence="2 3">AF10-31</strain>
    </source>
</reference>
<organism evidence="2 3">
    <name type="scientific">Holdemanella biformis</name>
    <dbReference type="NCBI Taxonomy" id="1735"/>
    <lineage>
        <taxon>Bacteria</taxon>
        <taxon>Bacillati</taxon>
        <taxon>Bacillota</taxon>
        <taxon>Erysipelotrichia</taxon>
        <taxon>Erysipelotrichales</taxon>
        <taxon>Erysipelotrichaceae</taxon>
        <taxon>Holdemanella</taxon>
    </lineage>
</organism>
<evidence type="ECO:0008006" key="4">
    <source>
        <dbReference type="Google" id="ProtNLM"/>
    </source>
</evidence>
<proteinExistence type="predicted"/>
<accession>A0A413CXB8</accession>
<sequence>MTANDYINSQVDPCIRRYQDLFRKYHKIHMGLMIACFSLFMGVIILNVVYIIVPLIWLVLASIVCTLSGLFLFFFDSLNGYLEKSLSYKHKAESLGYEKSLYKAKENGFKGFAYRCERYM</sequence>
<evidence type="ECO:0000256" key="1">
    <source>
        <dbReference type="SAM" id="Phobius"/>
    </source>
</evidence>
<comment type="caution">
    <text evidence="2">The sequence shown here is derived from an EMBL/GenBank/DDBJ whole genome shotgun (WGS) entry which is preliminary data.</text>
</comment>
<dbReference type="EMBL" id="QSAT01000006">
    <property type="protein sequence ID" value="RGW76105.1"/>
    <property type="molecule type" value="Genomic_DNA"/>
</dbReference>